<dbReference type="Gene3D" id="3.40.50.620">
    <property type="entry name" value="HUPs"/>
    <property type="match status" value="1"/>
</dbReference>
<dbReference type="Proteomes" id="UP001634393">
    <property type="component" value="Unassembled WGS sequence"/>
</dbReference>
<accession>A0ABD3S8S9</accession>
<keyword evidence="2" id="KW-0812">Transmembrane</keyword>
<feature type="region of interest" description="Disordered" evidence="1">
    <location>
        <begin position="250"/>
        <end position="279"/>
    </location>
</feature>
<organism evidence="3 4">
    <name type="scientific">Penstemon smallii</name>
    <dbReference type="NCBI Taxonomy" id="265156"/>
    <lineage>
        <taxon>Eukaryota</taxon>
        <taxon>Viridiplantae</taxon>
        <taxon>Streptophyta</taxon>
        <taxon>Embryophyta</taxon>
        <taxon>Tracheophyta</taxon>
        <taxon>Spermatophyta</taxon>
        <taxon>Magnoliopsida</taxon>
        <taxon>eudicotyledons</taxon>
        <taxon>Gunneridae</taxon>
        <taxon>Pentapetalae</taxon>
        <taxon>asterids</taxon>
        <taxon>lamiids</taxon>
        <taxon>Lamiales</taxon>
        <taxon>Plantaginaceae</taxon>
        <taxon>Cheloneae</taxon>
        <taxon>Penstemon</taxon>
    </lineage>
</organism>
<evidence type="ECO:0000256" key="1">
    <source>
        <dbReference type="SAM" id="MobiDB-lite"/>
    </source>
</evidence>
<feature type="transmembrane region" description="Helical" evidence="2">
    <location>
        <begin position="101"/>
        <end position="123"/>
    </location>
</feature>
<dbReference type="PANTHER" id="PTHR47382">
    <property type="entry name" value="U-BOX DOMAIN-CONTAINING PROTEIN 52-LIKE"/>
    <property type="match status" value="1"/>
</dbReference>
<evidence type="ECO:0000313" key="4">
    <source>
        <dbReference type="Proteomes" id="UP001634393"/>
    </source>
</evidence>
<dbReference type="InterPro" id="IPR014729">
    <property type="entry name" value="Rossmann-like_a/b/a_fold"/>
</dbReference>
<feature type="compositionally biased region" description="Basic and acidic residues" evidence="1">
    <location>
        <begin position="260"/>
        <end position="274"/>
    </location>
</feature>
<gene>
    <name evidence="3" type="ORF">ACJIZ3_006753</name>
</gene>
<comment type="caution">
    <text evidence="3">The sequence shown here is derived from an EMBL/GenBank/DDBJ whole genome shotgun (WGS) entry which is preliminary data.</text>
</comment>
<dbReference type="SUPFAM" id="SSF52402">
    <property type="entry name" value="Adenine nucleotide alpha hydrolases-like"/>
    <property type="match status" value="1"/>
</dbReference>
<protein>
    <submittedName>
        <fullName evidence="3">Uncharacterized protein</fullName>
    </submittedName>
</protein>
<dbReference type="EMBL" id="JBJXBP010000007">
    <property type="protein sequence ID" value="KAL3820848.1"/>
    <property type="molecule type" value="Genomic_DNA"/>
</dbReference>
<evidence type="ECO:0000313" key="3">
    <source>
        <dbReference type="EMBL" id="KAL3820848.1"/>
    </source>
</evidence>
<name>A0ABD3S8S9_9LAMI</name>
<keyword evidence="2" id="KW-0472">Membrane</keyword>
<sequence>MTSNLTIGSNGEQKSDDVPHLRAHYQEQWENFGGGGVSEIEEEGFSSQVFDTNNNGVINPLGSIKEEIEISSVFSFDFHGEGAHVIYVVVRKNNEETSMDALIWALNNAVIPFSTVVFLIHVFPETKYIPTPLGKLPIGQVNPEQKENYMVQERGKRRDFLQKFINICCSNQVKVDTILIESDVEAKSILDLIPVLNIRKLVLGTTKSNARKIKSRKGNGVTDQILHNAPEFCDVKIICEGKEMSELVMDSLPSSPSSRATDKNPKFDQEENKNGNDSAACGCFNI</sequence>
<keyword evidence="2" id="KW-1133">Transmembrane helix</keyword>
<proteinExistence type="predicted"/>
<dbReference type="AlphaFoldDB" id="A0ABD3S8S9"/>
<keyword evidence="4" id="KW-1185">Reference proteome</keyword>
<dbReference type="CDD" id="cd01989">
    <property type="entry name" value="USP_STK_Ubox_N"/>
    <property type="match status" value="1"/>
</dbReference>
<reference evidence="3 4" key="1">
    <citation type="submission" date="2024-12" db="EMBL/GenBank/DDBJ databases">
        <title>The unique morphological basis and parallel evolutionary history of personate flowers in Penstemon.</title>
        <authorList>
            <person name="Depatie T.H."/>
            <person name="Wessinger C.A."/>
        </authorList>
    </citation>
    <scope>NUCLEOTIDE SEQUENCE [LARGE SCALE GENOMIC DNA]</scope>
    <source>
        <strain evidence="3">WTNN_2</strain>
        <tissue evidence="3">Leaf</tissue>
    </source>
</reference>
<evidence type="ECO:0000256" key="2">
    <source>
        <dbReference type="SAM" id="Phobius"/>
    </source>
</evidence>
<dbReference type="PANTHER" id="PTHR47382:SF3">
    <property type="entry name" value="ADENINE NUCLEOTIDE ALPHA HYDROLASES-LIKE SUPERFAMILY PROTEIN"/>
    <property type="match status" value="1"/>
</dbReference>